<dbReference type="EMBL" id="JBANMG010000002">
    <property type="protein sequence ID" value="KAK6956133.1"/>
    <property type="molecule type" value="Genomic_DNA"/>
</dbReference>
<keyword evidence="2" id="KW-0472">Membrane</keyword>
<reference evidence="3 4" key="1">
    <citation type="journal article" date="2024" name="Front Chem Biol">
        <title>Unveiling the potential of Daldinia eschscholtzii MFLUCC 19-0629 through bioactivity and bioinformatics studies for enhanced sustainable agriculture production.</title>
        <authorList>
            <person name="Brooks S."/>
            <person name="Weaver J.A."/>
            <person name="Klomchit A."/>
            <person name="Alharthi S.A."/>
            <person name="Onlamun T."/>
            <person name="Nurani R."/>
            <person name="Vong T.K."/>
            <person name="Alberti F."/>
            <person name="Greco C."/>
        </authorList>
    </citation>
    <scope>NUCLEOTIDE SEQUENCE [LARGE SCALE GENOMIC DNA]</scope>
    <source>
        <strain evidence="3">MFLUCC 19-0629</strain>
    </source>
</reference>
<organism evidence="3 4">
    <name type="scientific">Daldinia eschscholtzii</name>
    <dbReference type="NCBI Taxonomy" id="292717"/>
    <lineage>
        <taxon>Eukaryota</taxon>
        <taxon>Fungi</taxon>
        <taxon>Dikarya</taxon>
        <taxon>Ascomycota</taxon>
        <taxon>Pezizomycotina</taxon>
        <taxon>Sordariomycetes</taxon>
        <taxon>Xylariomycetidae</taxon>
        <taxon>Xylariales</taxon>
        <taxon>Hypoxylaceae</taxon>
        <taxon>Daldinia</taxon>
    </lineage>
</organism>
<sequence length="166" mass="17237">MADCGLPFPVVCIQCGRGVGLCGIKIIGEFDPLSLTPENPDAPGIELIRPTIGFCVAVIAILSCVLHYAAAFEGDLTYYTPGLGSCGETNSETDAVVALSPSQFTTDPQACGKKIQIHLGNATTMATVADKCPACSPGSIDVSPTVFQALAPLTIGRAQIEWDYAT</sequence>
<protein>
    <recommendedName>
        <fullName evidence="5">RlpA-like protein double-psi beta-barrel domain-containing protein</fullName>
    </recommendedName>
</protein>
<gene>
    <name evidence="3" type="ORF">Daesc_001404</name>
</gene>
<name>A0AAX6MUN2_9PEZI</name>
<evidence type="ECO:0000313" key="3">
    <source>
        <dbReference type="EMBL" id="KAK6956133.1"/>
    </source>
</evidence>
<dbReference type="CDD" id="cd22191">
    <property type="entry name" value="DPBB_RlpA_EXP_N-like"/>
    <property type="match status" value="1"/>
</dbReference>
<dbReference type="InterPro" id="IPR036908">
    <property type="entry name" value="RlpA-like_sf"/>
</dbReference>
<dbReference type="Gene3D" id="2.40.40.10">
    <property type="entry name" value="RlpA-like domain"/>
    <property type="match status" value="1"/>
</dbReference>
<dbReference type="PANTHER" id="PTHR31836:SF28">
    <property type="entry name" value="SRCR DOMAIN-CONTAINING PROTEIN-RELATED"/>
    <property type="match status" value="1"/>
</dbReference>
<dbReference type="PANTHER" id="PTHR31836">
    <property type="match status" value="1"/>
</dbReference>
<feature type="transmembrane region" description="Helical" evidence="2">
    <location>
        <begin position="47"/>
        <end position="69"/>
    </location>
</feature>
<evidence type="ECO:0008006" key="5">
    <source>
        <dbReference type="Google" id="ProtNLM"/>
    </source>
</evidence>
<evidence type="ECO:0000313" key="4">
    <source>
        <dbReference type="Proteomes" id="UP001369815"/>
    </source>
</evidence>
<dbReference type="SUPFAM" id="SSF50685">
    <property type="entry name" value="Barwin-like endoglucanases"/>
    <property type="match status" value="1"/>
</dbReference>
<dbReference type="InterPro" id="IPR051477">
    <property type="entry name" value="Expansin_CellWall"/>
</dbReference>
<keyword evidence="2" id="KW-1133">Transmembrane helix</keyword>
<accession>A0AAX6MUN2</accession>
<comment type="caution">
    <text evidence="3">The sequence shown here is derived from an EMBL/GenBank/DDBJ whole genome shotgun (WGS) entry which is preliminary data.</text>
</comment>
<keyword evidence="4" id="KW-1185">Reference proteome</keyword>
<evidence type="ECO:0000256" key="1">
    <source>
        <dbReference type="ARBA" id="ARBA00022729"/>
    </source>
</evidence>
<dbReference type="AlphaFoldDB" id="A0AAX6MUN2"/>
<keyword evidence="2" id="KW-0812">Transmembrane</keyword>
<dbReference type="Proteomes" id="UP001369815">
    <property type="component" value="Unassembled WGS sequence"/>
</dbReference>
<proteinExistence type="predicted"/>
<evidence type="ECO:0000256" key="2">
    <source>
        <dbReference type="SAM" id="Phobius"/>
    </source>
</evidence>
<keyword evidence="1" id="KW-0732">Signal</keyword>